<dbReference type="Proteomes" id="UP000004968">
    <property type="component" value="Unassembled WGS sequence"/>
</dbReference>
<gene>
    <name evidence="1" type="ORF">CLOSTHATH_05545</name>
</gene>
<proteinExistence type="predicted"/>
<sequence length="53" mass="6119">MRYAGIEKKACVVSSRHAFFMNIDEEAHDMRKGPFISRKFPSHKTCKLTHALP</sequence>
<organism evidence="1 2">
    <name type="scientific">Hungatella hathewayi DSM 13479</name>
    <dbReference type="NCBI Taxonomy" id="566550"/>
    <lineage>
        <taxon>Bacteria</taxon>
        <taxon>Bacillati</taxon>
        <taxon>Bacillota</taxon>
        <taxon>Clostridia</taxon>
        <taxon>Lachnospirales</taxon>
        <taxon>Lachnospiraceae</taxon>
        <taxon>Hungatella</taxon>
    </lineage>
</organism>
<name>D3APJ3_9FIRM</name>
<accession>D3APJ3</accession>
<evidence type="ECO:0000313" key="2">
    <source>
        <dbReference type="Proteomes" id="UP000004968"/>
    </source>
</evidence>
<dbReference type="HOGENOM" id="CLU_3062324_0_0_9"/>
<dbReference type="AlphaFoldDB" id="D3APJ3"/>
<reference evidence="1 2" key="1">
    <citation type="submission" date="2010-01" db="EMBL/GenBank/DDBJ databases">
        <authorList>
            <person name="Weinstock G."/>
            <person name="Sodergren E."/>
            <person name="Clifton S."/>
            <person name="Fulton L."/>
            <person name="Fulton B."/>
            <person name="Courtney L."/>
            <person name="Fronick C."/>
            <person name="Harrison M."/>
            <person name="Strong C."/>
            <person name="Farmer C."/>
            <person name="Delahaunty K."/>
            <person name="Markovic C."/>
            <person name="Hall O."/>
            <person name="Minx P."/>
            <person name="Tomlinson C."/>
            <person name="Mitreva M."/>
            <person name="Nelson J."/>
            <person name="Hou S."/>
            <person name="Wollam A."/>
            <person name="Pepin K.H."/>
            <person name="Johnson M."/>
            <person name="Bhonagiri V."/>
            <person name="Nash W.E."/>
            <person name="Warren W."/>
            <person name="Chinwalla A."/>
            <person name="Mardis E.R."/>
            <person name="Wilson R.K."/>
        </authorList>
    </citation>
    <scope>NUCLEOTIDE SEQUENCE [LARGE SCALE GENOMIC DNA]</scope>
    <source>
        <strain evidence="1 2">DSM 13479</strain>
    </source>
</reference>
<dbReference type="EMBL" id="ACIO01000587">
    <property type="protein sequence ID" value="EFC96262.1"/>
    <property type="molecule type" value="Genomic_DNA"/>
</dbReference>
<evidence type="ECO:0000313" key="1">
    <source>
        <dbReference type="EMBL" id="EFC96262.1"/>
    </source>
</evidence>
<comment type="caution">
    <text evidence="1">The sequence shown here is derived from an EMBL/GenBank/DDBJ whole genome shotgun (WGS) entry which is preliminary data.</text>
</comment>
<protein>
    <submittedName>
        <fullName evidence="1">Uncharacterized protein</fullName>
    </submittedName>
</protein>